<evidence type="ECO:0000259" key="1">
    <source>
        <dbReference type="Pfam" id="PF01850"/>
    </source>
</evidence>
<dbReference type="RefSeq" id="WP_106256823.1">
    <property type="nucleotide sequence ID" value="NZ_CAWNSW010000001.1"/>
</dbReference>
<feature type="domain" description="PIN" evidence="1">
    <location>
        <begin position="6"/>
        <end position="137"/>
    </location>
</feature>
<reference evidence="2 3" key="2">
    <citation type="submission" date="2018-03" db="EMBL/GenBank/DDBJ databases">
        <title>The ancient ancestry and fast evolution of plastids.</title>
        <authorList>
            <person name="Moore K.R."/>
            <person name="Magnabosco C."/>
            <person name="Momper L."/>
            <person name="Gold D.A."/>
            <person name="Bosak T."/>
            <person name="Fournier G.P."/>
        </authorList>
    </citation>
    <scope>NUCLEOTIDE SEQUENCE [LARGE SCALE GENOMIC DNA]</scope>
    <source>
        <strain evidence="2 3">ULC18</strain>
    </source>
</reference>
<dbReference type="OrthoDB" id="7062868at2"/>
<dbReference type="AlphaFoldDB" id="A0A2T1E728"/>
<dbReference type="Proteomes" id="UP000239576">
    <property type="component" value="Unassembled WGS sequence"/>
</dbReference>
<sequence>MSPIRVFFDTNVLVYAHDQASVYHSGAASLLEAAFQQSIQGIIAEQNIVELYRVLTNPIAMTGSPLTPSQASELIAGTYLSGTFEILYPTLATIEKTLELAVSRQITSAKIFDLRLAALASEAAIDYFATYNIRDFRGISGLPTMLPQDILAAIQL</sequence>
<reference evidence="3" key="1">
    <citation type="submission" date="2018-02" db="EMBL/GenBank/DDBJ databases">
        <authorList>
            <person name="Moore K."/>
            <person name="Momper L."/>
        </authorList>
    </citation>
    <scope>NUCLEOTIDE SEQUENCE [LARGE SCALE GENOMIC DNA]</scope>
    <source>
        <strain evidence="3">ULC18</strain>
    </source>
</reference>
<proteinExistence type="predicted"/>
<evidence type="ECO:0000313" key="2">
    <source>
        <dbReference type="EMBL" id="PSB28495.1"/>
    </source>
</evidence>
<dbReference type="SUPFAM" id="SSF88723">
    <property type="entry name" value="PIN domain-like"/>
    <property type="match status" value="1"/>
</dbReference>
<dbReference type="InterPro" id="IPR002716">
    <property type="entry name" value="PIN_dom"/>
</dbReference>
<accession>A0A2T1E728</accession>
<gene>
    <name evidence="2" type="ORF">C7B82_13610</name>
</gene>
<organism evidence="2 3">
    <name type="scientific">Stenomitos frigidus ULC18</name>
    <dbReference type="NCBI Taxonomy" id="2107698"/>
    <lineage>
        <taxon>Bacteria</taxon>
        <taxon>Bacillati</taxon>
        <taxon>Cyanobacteriota</taxon>
        <taxon>Cyanophyceae</taxon>
        <taxon>Leptolyngbyales</taxon>
        <taxon>Leptolyngbyaceae</taxon>
        <taxon>Stenomitos</taxon>
    </lineage>
</organism>
<dbReference type="Gene3D" id="3.40.50.1010">
    <property type="entry name" value="5'-nuclease"/>
    <property type="match status" value="1"/>
</dbReference>
<protein>
    <recommendedName>
        <fullName evidence="1">PIN domain-containing protein</fullName>
    </recommendedName>
</protein>
<keyword evidence="3" id="KW-1185">Reference proteome</keyword>
<dbReference type="InterPro" id="IPR029060">
    <property type="entry name" value="PIN-like_dom_sf"/>
</dbReference>
<comment type="caution">
    <text evidence="2">The sequence shown here is derived from an EMBL/GenBank/DDBJ whole genome shotgun (WGS) entry which is preliminary data.</text>
</comment>
<dbReference type="Pfam" id="PF01850">
    <property type="entry name" value="PIN"/>
    <property type="match status" value="1"/>
</dbReference>
<evidence type="ECO:0000313" key="3">
    <source>
        <dbReference type="Proteomes" id="UP000239576"/>
    </source>
</evidence>
<dbReference type="EMBL" id="PVWK01000079">
    <property type="protein sequence ID" value="PSB28495.1"/>
    <property type="molecule type" value="Genomic_DNA"/>
</dbReference>
<name>A0A2T1E728_9CYAN</name>